<dbReference type="InterPro" id="IPR010656">
    <property type="entry name" value="DctM"/>
</dbReference>
<dbReference type="Pfam" id="PF06808">
    <property type="entry name" value="DctM"/>
    <property type="match status" value="1"/>
</dbReference>
<dbReference type="GO" id="GO:0022857">
    <property type="term" value="F:transmembrane transporter activity"/>
    <property type="evidence" value="ECO:0007669"/>
    <property type="project" value="TreeGrafter"/>
</dbReference>
<evidence type="ECO:0000256" key="3">
    <source>
        <dbReference type="ARBA" id="ARBA00022519"/>
    </source>
</evidence>
<evidence type="ECO:0000256" key="1">
    <source>
        <dbReference type="ARBA" id="ARBA00004429"/>
    </source>
</evidence>
<evidence type="ECO:0000256" key="4">
    <source>
        <dbReference type="ARBA" id="ARBA00022692"/>
    </source>
</evidence>
<accession>A0A2H1L1I3</accession>
<evidence type="ECO:0000256" key="7">
    <source>
        <dbReference type="SAM" id="Phobius"/>
    </source>
</evidence>
<feature type="transmembrane region" description="Helical" evidence="7">
    <location>
        <begin position="16"/>
        <end position="41"/>
    </location>
</feature>
<keyword evidence="2" id="KW-1003">Cell membrane</keyword>
<evidence type="ECO:0000313" key="9">
    <source>
        <dbReference type="EMBL" id="SMY10784.1"/>
    </source>
</evidence>
<proteinExistence type="predicted"/>
<dbReference type="InterPro" id="IPR004681">
    <property type="entry name" value="TRAP_DctM"/>
</dbReference>
<dbReference type="EMBL" id="FXZM01000001">
    <property type="protein sequence ID" value="SMY10784.1"/>
    <property type="molecule type" value="Genomic_DNA"/>
</dbReference>
<keyword evidence="6 7" id="KW-0472">Membrane</keyword>
<keyword evidence="10" id="KW-1185">Reference proteome</keyword>
<evidence type="ECO:0000259" key="8">
    <source>
        <dbReference type="Pfam" id="PF06808"/>
    </source>
</evidence>
<keyword evidence="4 7" id="KW-0812">Transmembrane</keyword>
<gene>
    <name evidence="9" type="ORF">BJEO58_00359</name>
</gene>
<evidence type="ECO:0000256" key="5">
    <source>
        <dbReference type="ARBA" id="ARBA00022989"/>
    </source>
</evidence>
<dbReference type="GO" id="GO:0005886">
    <property type="term" value="C:plasma membrane"/>
    <property type="evidence" value="ECO:0007669"/>
    <property type="project" value="UniProtKB-SubCell"/>
</dbReference>
<dbReference type="RefSeq" id="WP_101587173.1">
    <property type="nucleotide sequence ID" value="NZ_FXZM01000001.1"/>
</dbReference>
<name>A0A2H1L1I3_9MICO</name>
<sequence length="97" mass="10556">MPLLLPITPAFGIDPLWFGAFIVLLGELAVITPPVGVLLYVIHRLSQSEEVNLGQTITITDVMRAAITFIPITIVVALVLIFFPDLVTILPELSFAD</sequence>
<keyword evidence="3" id="KW-0997">Cell inner membrane</keyword>
<dbReference type="PANTHER" id="PTHR33362">
    <property type="entry name" value="SIALIC ACID TRAP TRANSPORTER PERMEASE PROTEIN SIAT-RELATED"/>
    <property type="match status" value="1"/>
</dbReference>
<reference evidence="10" key="1">
    <citation type="submission" date="2017-03" db="EMBL/GenBank/DDBJ databases">
        <authorList>
            <person name="Monnet C."/>
        </authorList>
    </citation>
    <scope>NUCLEOTIDE SEQUENCE [LARGE SCALE GENOMIC DNA]</scope>
    <source>
        <strain evidence="10">SJ5-8</strain>
    </source>
</reference>
<keyword evidence="5 7" id="KW-1133">Transmembrane helix</keyword>
<dbReference type="Proteomes" id="UP000234462">
    <property type="component" value="Unassembled WGS sequence"/>
</dbReference>
<dbReference type="OrthoDB" id="9777699at2"/>
<dbReference type="AlphaFoldDB" id="A0A2H1L1I3"/>
<comment type="subcellular location">
    <subcellularLocation>
        <location evidence="1">Cell inner membrane</location>
        <topology evidence="1">Multi-pass membrane protein</topology>
    </subcellularLocation>
</comment>
<evidence type="ECO:0000256" key="6">
    <source>
        <dbReference type="ARBA" id="ARBA00023136"/>
    </source>
</evidence>
<protein>
    <submittedName>
        <fullName evidence="9">Tripartite ATP-independent transporter, DctM component</fullName>
    </submittedName>
</protein>
<organism evidence="9 10">
    <name type="scientific">Brevibacterium jeotgali</name>
    <dbReference type="NCBI Taxonomy" id="1262550"/>
    <lineage>
        <taxon>Bacteria</taxon>
        <taxon>Bacillati</taxon>
        <taxon>Actinomycetota</taxon>
        <taxon>Actinomycetes</taxon>
        <taxon>Micrococcales</taxon>
        <taxon>Brevibacteriaceae</taxon>
        <taxon>Brevibacterium</taxon>
    </lineage>
</organism>
<feature type="domain" description="TRAP C4-dicarboxylate transport system permease DctM subunit" evidence="8">
    <location>
        <begin position="2"/>
        <end position="85"/>
    </location>
</feature>
<evidence type="ECO:0000256" key="2">
    <source>
        <dbReference type="ARBA" id="ARBA00022475"/>
    </source>
</evidence>
<feature type="transmembrane region" description="Helical" evidence="7">
    <location>
        <begin position="62"/>
        <end position="83"/>
    </location>
</feature>
<evidence type="ECO:0000313" key="10">
    <source>
        <dbReference type="Proteomes" id="UP000234462"/>
    </source>
</evidence>